<evidence type="ECO:0000313" key="6">
    <source>
        <dbReference type="Proteomes" id="UP000269396"/>
    </source>
</evidence>
<dbReference type="AlphaFoldDB" id="A0A183PSJ6"/>
<evidence type="ECO:0000313" key="5">
    <source>
        <dbReference type="EMBL" id="VDP73913.1"/>
    </source>
</evidence>
<keyword evidence="3" id="KW-0597">Phosphoprotein</keyword>
<dbReference type="Pfam" id="PF04615">
    <property type="entry name" value="Utp14"/>
    <property type="match status" value="1"/>
</dbReference>
<evidence type="ECO:0000256" key="3">
    <source>
        <dbReference type="ARBA" id="ARBA00022553"/>
    </source>
</evidence>
<evidence type="ECO:0000256" key="4">
    <source>
        <dbReference type="ARBA" id="ARBA00023242"/>
    </source>
</evidence>
<evidence type="ECO:0000256" key="2">
    <source>
        <dbReference type="ARBA" id="ARBA00007774"/>
    </source>
</evidence>
<name>A0A183PSJ6_9TREM</name>
<comment type="similarity">
    <text evidence="2">Belongs to the UTP14 family.</text>
</comment>
<protein>
    <submittedName>
        <fullName evidence="5">Uncharacterized protein</fullName>
    </submittedName>
</protein>
<reference evidence="5 6" key="1">
    <citation type="submission" date="2018-11" db="EMBL/GenBank/DDBJ databases">
        <authorList>
            <consortium name="Pathogen Informatics"/>
        </authorList>
    </citation>
    <scope>NUCLEOTIDE SEQUENCE [LARGE SCALE GENOMIC DNA]</scope>
    <source>
        <strain>Denwood</strain>
        <strain evidence="6">Zambia</strain>
    </source>
</reference>
<gene>
    <name evidence="5" type="ORF">SMTD_LOCUS17332</name>
</gene>
<dbReference type="GO" id="GO:0006364">
    <property type="term" value="P:rRNA processing"/>
    <property type="evidence" value="ECO:0007669"/>
    <property type="project" value="InterPro"/>
</dbReference>
<dbReference type="PANTHER" id="PTHR14150:SF12">
    <property type="entry name" value="U3 SMALL NUCLEOLAR RNA-ASSOCIATED PROTEIN 14 HOMOLOG A"/>
    <property type="match status" value="1"/>
</dbReference>
<sequence length="260" mass="29407">GSTKNKSKTEHQTTVGAVLSTQAAEEVLEKYEVNQMILSEPVVCNTSVAAEPDVVDPNSEGFFHALQESFANDPALQQKFSAEKSETVKDEAPQDIDTFLPGWNSWTGPGTEKADERKRRSRIIPAPRVKREDDKKPHVIIKRRVNQDFKQHLVKTIPFPYNTPEQFEAFISQPICREWTTELTHRELTRPKVTVQSGRIIRPISNSGVDDARLFLFWTRQLGVPASELMFTLGLKPSSVRLKCHRVIHSATVSCIQCLE</sequence>
<comment type="subcellular location">
    <subcellularLocation>
        <location evidence="1">Nucleus</location>
        <location evidence="1">Nucleolus</location>
    </subcellularLocation>
</comment>
<dbReference type="EMBL" id="UZAL01038542">
    <property type="protein sequence ID" value="VDP73913.1"/>
    <property type="molecule type" value="Genomic_DNA"/>
</dbReference>
<proteinExistence type="inferred from homology"/>
<dbReference type="STRING" id="31246.A0A183PSJ6"/>
<feature type="non-terminal residue" evidence="5">
    <location>
        <position position="1"/>
    </location>
</feature>
<organism evidence="5 6">
    <name type="scientific">Schistosoma mattheei</name>
    <dbReference type="NCBI Taxonomy" id="31246"/>
    <lineage>
        <taxon>Eukaryota</taxon>
        <taxon>Metazoa</taxon>
        <taxon>Spiralia</taxon>
        <taxon>Lophotrochozoa</taxon>
        <taxon>Platyhelminthes</taxon>
        <taxon>Trematoda</taxon>
        <taxon>Digenea</taxon>
        <taxon>Strigeidida</taxon>
        <taxon>Schistosomatoidea</taxon>
        <taxon>Schistosomatidae</taxon>
        <taxon>Schistosoma</taxon>
    </lineage>
</organism>
<dbReference type="Proteomes" id="UP000269396">
    <property type="component" value="Unassembled WGS sequence"/>
</dbReference>
<keyword evidence="4" id="KW-0539">Nucleus</keyword>
<dbReference type="GO" id="GO:0032040">
    <property type="term" value="C:small-subunit processome"/>
    <property type="evidence" value="ECO:0007669"/>
    <property type="project" value="InterPro"/>
</dbReference>
<evidence type="ECO:0000256" key="1">
    <source>
        <dbReference type="ARBA" id="ARBA00004604"/>
    </source>
</evidence>
<accession>A0A183PSJ6</accession>
<dbReference type="PANTHER" id="PTHR14150">
    <property type="entry name" value="U3 SMALL NUCLEOLAR RNA-ASSOCIATED PROTEIN 14"/>
    <property type="match status" value="1"/>
</dbReference>
<dbReference type="InterPro" id="IPR006709">
    <property type="entry name" value="SSU_processome_Utp14"/>
</dbReference>
<keyword evidence="6" id="KW-1185">Reference proteome</keyword>